<dbReference type="Proteomes" id="UP000186026">
    <property type="component" value="Unassembled WGS sequence"/>
</dbReference>
<accession>A0A1N7LJ46</accession>
<dbReference type="GO" id="GO:0005975">
    <property type="term" value="P:carbohydrate metabolic process"/>
    <property type="evidence" value="ECO:0007669"/>
    <property type="project" value="InterPro"/>
</dbReference>
<reference evidence="3" key="1">
    <citation type="submission" date="2017-01" db="EMBL/GenBank/DDBJ databases">
        <authorList>
            <person name="Varghese N."/>
            <person name="Submissions S."/>
        </authorList>
    </citation>
    <scope>NUCLEOTIDE SEQUENCE [LARGE SCALE GENOMIC DNA]</scope>
    <source>
        <strain evidence="3">DSM 46698</strain>
    </source>
</reference>
<dbReference type="Gene3D" id="3.20.20.370">
    <property type="entry name" value="Glycoside hydrolase/deacetylase"/>
    <property type="match status" value="1"/>
</dbReference>
<dbReference type="Pfam" id="PF01522">
    <property type="entry name" value="Polysacc_deac_1"/>
    <property type="match status" value="1"/>
</dbReference>
<dbReference type="EMBL" id="FTOP01000003">
    <property type="protein sequence ID" value="SIS73865.1"/>
    <property type="molecule type" value="Genomic_DNA"/>
</dbReference>
<protein>
    <submittedName>
        <fullName evidence="2">Polysaccharide deacetylase</fullName>
    </submittedName>
</protein>
<evidence type="ECO:0000259" key="1">
    <source>
        <dbReference type="Pfam" id="PF01522"/>
    </source>
</evidence>
<dbReference type="InterPro" id="IPR011330">
    <property type="entry name" value="Glyco_hydro/deAcase_b/a-brl"/>
</dbReference>
<gene>
    <name evidence="2" type="ORF">SAMN05421761_103378</name>
</gene>
<evidence type="ECO:0000313" key="3">
    <source>
        <dbReference type="Proteomes" id="UP000186026"/>
    </source>
</evidence>
<dbReference type="CDD" id="cd10929">
    <property type="entry name" value="CE4_u5"/>
    <property type="match status" value="1"/>
</dbReference>
<evidence type="ECO:0000313" key="2">
    <source>
        <dbReference type="EMBL" id="SIS73865.1"/>
    </source>
</evidence>
<organism evidence="2 3">
    <name type="scientific">Belliella pelovolcani</name>
    <dbReference type="NCBI Taxonomy" id="529505"/>
    <lineage>
        <taxon>Bacteria</taxon>
        <taxon>Pseudomonadati</taxon>
        <taxon>Bacteroidota</taxon>
        <taxon>Cytophagia</taxon>
        <taxon>Cytophagales</taxon>
        <taxon>Cyclobacteriaceae</taxon>
        <taxon>Belliella</taxon>
    </lineage>
</organism>
<keyword evidence="3" id="KW-1185">Reference proteome</keyword>
<dbReference type="RefSeq" id="WP_076499382.1">
    <property type="nucleotide sequence ID" value="NZ_FTOP01000003.1"/>
</dbReference>
<name>A0A1N7LJ46_9BACT</name>
<dbReference type="GO" id="GO:0016810">
    <property type="term" value="F:hydrolase activity, acting on carbon-nitrogen (but not peptide) bonds"/>
    <property type="evidence" value="ECO:0007669"/>
    <property type="project" value="InterPro"/>
</dbReference>
<dbReference type="AlphaFoldDB" id="A0A1N7LJ46"/>
<dbReference type="SUPFAM" id="SSF88713">
    <property type="entry name" value="Glycoside hydrolase/deacetylase"/>
    <property type="match status" value="1"/>
</dbReference>
<proteinExistence type="predicted"/>
<feature type="domain" description="NodB homology" evidence="1">
    <location>
        <begin position="28"/>
        <end position="185"/>
    </location>
</feature>
<sequence length="332" mass="39297">MNQQQSGSWVISLDFELLWGIFDKSDNKVNTTYFQKTRDLVPRMLEVFAKHEIQVTWATVGMLFAENEEEWKTYTPQLKPSYREKSYSAYEWVKKHELNPTHHFAPELIKNILDTPGQELGSHSFAHYYTLMRGQTPEQWRMDLRAAQLIAMDKFQIQLRSLVFPRNHINLQYLKICKEEGFTQVRSNPNDWFWQETQYENTLKKIYRTADCFIGLGGRSSFPREAIYQESENHPVEIPASRLLRPYYAKSRLVNIWRLNRVKNEMTLAAKKQEVYHLWWHPHNFANSPAASLAELESLILHFKTLRDKYGMQSNSMQSLVDPPNPIIHQKQ</sequence>
<dbReference type="InterPro" id="IPR002509">
    <property type="entry name" value="NODB_dom"/>
</dbReference>
<dbReference type="OrthoDB" id="7836272at2"/>
<dbReference type="STRING" id="529505.SAMN05421761_103378"/>